<keyword evidence="2 6" id="KW-0812">Transmembrane</keyword>
<dbReference type="InterPro" id="IPR004776">
    <property type="entry name" value="Mem_transp_PIN-like"/>
</dbReference>
<feature type="transmembrane region" description="Helical" evidence="6">
    <location>
        <begin position="336"/>
        <end position="361"/>
    </location>
</feature>
<evidence type="ECO:0000313" key="8">
    <source>
        <dbReference type="Proteomes" id="UP001307849"/>
    </source>
</evidence>
<feature type="transmembrane region" description="Helical" evidence="6">
    <location>
        <begin position="77"/>
        <end position="97"/>
    </location>
</feature>
<evidence type="ECO:0000256" key="3">
    <source>
        <dbReference type="ARBA" id="ARBA00022989"/>
    </source>
</evidence>
<feature type="transmembrane region" description="Helical" evidence="6">
    <location>
        <begin position="256"/>
        <end position="280"/>
    </location>
</feature>
<organism evidence="7 8">
    <name type="scientific">Arthrobotrys conoides</name>
    <dbReference type="NCBI Taxonomy" id="74498"/>
    <lineage>
        <taxon>Eukaryota</taxon>
        <taxon>Fungi</taxon>
        <taxon>Dikarya</taxon>
        <taxon>Ascomycota</taxon>
        <taxon>Pezizomycotina</taxon>
        <taxon>Orbiliomycetes</taxon>
        <taxon>Orbiliales</taxon>
        <taxon>Orbiliaceae</taxon>
        <taxon>Arthrobotrys</taxon>
    </lineage>
</organism>
<reference evidence="7 8" key="1">
    <citation type="submission" date="2019-10" db="EMBL/GenBank/DDBJ databases">
        <authorList>
            <person name="Palmer J.M."/>
        </authorList>
    </citation>
    <scope>NUCLEOTIDE SEQUENCE [LARGE SCALE GENOMIC DNA]</scope>
    <source>
        <strain evidence="7 8">TWF506</strain>
    </source>
</reference>
<dbReference type="GO" id="GO:0016020">
    <property type="term" value="C:membrane"/>
    <property type="evidence" value="ECO:0007669"/>
    <property type="project" value="UniProtKB-SubCell"/>
</dbReference>
<feature type="transmembrane region" description="Helical" evidence="6">
    <location>
        <begin position="44"/>
        <end position="65"/>
    </location>
</feature>
<accession>A0AAN8NVR3</accession>
<dbReference type="GO" id="GO:0055085">
    <property type="term" value="P:transmembrane transport"/>
    <property type="evidence" value="ECO:0007669"/>
    <property type="project" value="InterPro"/>
</dbReference>
<evidence type="ECO:0000256" key="1">
    <source>
        <dbReference type="ARBA" id="ARBA00004141"/>
    </source>
</evidence>
<dbReference type="PANTHER" id="PTHR31274:SF1">
    <property type="entry name" value="AGL149CP"/>
    <property type="match status" value="1"/>
</dbReference>
<comment type="caution">
    <text evidence="7">The sequence shown here is derived from an EMBL/GenBank/DDBJ whole genome shotgun (WGS) entry which is preliminary data.</text>
</comment>
<keyword evidence="3 6" id="KW-1133">Transmembrane helix</keyword>
<feature type="compositionally biased region" description="Basic and acidic residues" evidence="5">
    <location>
        <begin position="169"/>
        <end position="190"/>
    </location>
</feature>
<keyword evidence="4 6" id="KW-0472">Membrane</keyword>
<evidence type="ECO:0000256" key="6">
    <source>
        <dbReference type="SAM" id="Phobius"/>
    </source>
</evidence>
<gene>
    <name evidence="7" type="primary">ECM3_1</name>
    <name evidence="7" type="ORF">TWF506_000390</name>
</gene>
<dbReference type="Proteomes" id="UP001307849">
    <property type="component" value="Unassembled WGS sequence"/>
</dbReference>
<keyword evidence="8" id="KW-1185">Reference proteome</keyword>
<dbReference type="AlphaFoldDB" id="A0AAN8NVR3"/>
<dbReference type="InterPro" id="IPR040254">
    <property type="entry name" value="Ecm3-like"/>
</dbReference>
<feature type="region of interest" description="Disordered" evidence="5">
    <location>
        <begin position="169"/>
        <end position="217"/>
    </location>
</feature>
<comment type="subcellular location">
    <subcellularLocation>
        <location evidence="1">Membrane</location>
        <topology evidence="1">Multi-pass membrane protein</topology>
    </subcellularLocation>
</comment>
<name>A0AAN8NVR3_9PEZI</name>
<evidence type="ECO:0000256" key="2">
    <source>
        <dbReference type="ARBA" id="ARBA00022692"/>
    </source>
</evidence>
<evidence type="ECO:0000256" key="4">
    <source>
        <dbReference type="ARBA" id="ARBA00023136"/>
    </source>
</evidence>
<evidence type="ECO:0000256" key="5">
    <source>
        <dbReference type="SAM" id="MobiDB-lite"/>
    </source>
</evidence>
<proteinExistence type="predicted"/>
<sequence length="438" mass="47026">MSEVSIGQAIFTSIKPLTKIAALAGCGALFAKKGILDVATCKSMASVVINGFLPMLIFASTITSFSLDNISEAGTVVLSAAFFTAFGFVFGILIRFLTPVGGWKMGIIANNMWSNNADLVIGITSTLSQTKPFGNVGDYEKGVSYSVIMGVFAFLTLYSLGGIQMMRRDFDRKPPQDDAEAGTKEKKENPVDELVGGNREAQASRNQLPEYEEKDLSRTTGTVALAKSTSLDVNIPPQVEITGRTKERVMSIVKTFVTIPTMTLLSALVIAVVPQLRALFVPTTGVKMPNAPDGRPPLDFILQFASYGGQLSPVMGLAMLGAALSRISVRQLPKGFWMSIAATCFLKLIIGPILGILWIQGLKHTPLINDDQLMMQLVIAITGAMPSATSQVYITTLYAPDDAPEVSQLSAMLLAQYALIVLTLPVVTSYTLLKVLPQ</sequence>
<dbReference type="PANTHER" id="PTHR31274">
    <property type="entry name" value="PROTEIN ECM3"/>
    <property type="match status" value="1"/>
</dbReference>
<feature type="transmembrane region" description="Helical" evidence="6">
    <location>
        <begin position="143"/>
        <end position="163"/>
    </location>
</feature>
<feature type="transmembrane region" description="Helical" evidence="6">
    <location>
        <begin position="411"/>
        <end position="433"/>
    </location>
</feature>
<feature type="transmembrane region" description="Helical" evidence="6">
    <location>
        <begin position="373"/>
        <end position="399"/>
    </location>
</feature>
<protein>
    <submittedName>
        <fullName evidence="7">Protein M3</fullName>
    </submittedName>
</protein>
<evidence type="ECO:0000313" key="7">
    <source>
        <dbReference type="EMBL" id="KAK6520100.1"/>
    </source>
</evidence>
<dbReference type="Pfam" id="PF03547">
    <property type="entry name" value="Mem_trans"/>
    <property type="match status" value="1"/>
</dbReference>
<dbReference type="EMBL" id="JAVHJM010000001">
    <property type="protein sequence ID" value="KAK6520100.1"/>
    <property type="molecule type" value="Genomic_DNA"/>
</dbReference>